<reference evidence="13" key="1">
    <citation type="submission" date="2021-09" db="EMBL/GenBank/DDBJ databases">
        <authorList>
            <consortium name="AG Swart"/>
            <person name="Singh M."/>
            <person name="Singh A."/>
            <person name="Seah K."/>
            <person name="Emmerich C."/>
        </authorList>
    </citation>
    <scope>NUCLEOTIDE SEQUENCE</scope>
    <source>
        <strain evidence="13">ATCC30299</strain>
    </source>
</reference>
<dbReference type="InterPro" id="IPR026082">
    <property type="entry name" value="ABCA"/>
</dbReference>
<evidence type="ECO:0000256" key="9">
    <source>
        <dbReference type="ARBA" id="ARBA00023136"/>
    </source>
</evidence>
<comment type="similarity">
    <text evidence="2">Belongs to the ABC transporter superfamily. ABCA family.</text>
</comment>
<keyword evidence="5" id="KW-0677">Repeat</keyword>
<feature type="transmembrane region" description="Helical" evidence="11">
    <location>
        <begin position="346"/>
        <end position="370"/>
    </location>
</feature>
<evidence type="ECO:0000259" key="12">
    <source>
        <dbReference type="PROSITE" id="PS50893"/>
    </source>
</evidence>
<evidence type="ECO:0000256" key="6">
    <source>
        <dbReference type="ARBA" id="ARBA00022741"/>
    </source>
</evidence>
<feature type="transmembrane region" description="Helical" evidence="11">
    <location>
        <begin position="1109"/>
        <end position="1133"/>
    </location>
</feature>
<feature type="coiled-coil region" evidence="10">
    <location>
        <begin position="500"/>
        <end position="528"/>
    </location>
</feature>
<evidence type="ECO:0000313" key="14">
    <source>
        <dbReference type="Proteomes" id="UP001162131"/>
    </source>
</evidence>
<dbReference type="InterPro" id="IPR013525">
    <property type="entry name" value="ABC2_TM"/>
</dbReference>
<evidence type="ECO:0000256" key="1">
    <source>
        <dbReference type="ARBA" id="ARBA00004141"/>
    </source>
</evidence>
<keyword evidence="4 11" id="KW-0812">Transmembrane</keyword>
<dbReference type="PROSITE" id="PS00211">
    <property type="entry name" value="ABC_TRANSPORTER_1"/>
    <property type="match status" value="1"/>
</dbReference>
<dbReference type="SMART" id="SM00382">
    <property type="entry name" value="AAA"/>
    <property type="match status" value="2"/>
</dbReference>
<dbReference type="GO" id="GO:0016020">
    <property type="term" value="C:membrane"/>
    <property type="evidence" value="ECO:0007669"/>
    <property type="project" value="UniProtKB-SubCell"/>
</dbReference>
<feature type="transmembrane region" description="Helical" evidence="11">
    <location>
        <begin position="1223"/>
        <end position="1246"/>
    </location>
</feature>
<dbReference type="InterPro" id="IPR056264">
    <property type="entry name" value="R2_ABCA1-4-like"/>
</dbReference>
<dbReference type="GO" id="GO:0016887">
    <property type="term" value="F:ATP hydrolysis activity"/>
    <property type="evidence" value="ECO:0007669"/>
    <property type="project" value="InterPro"/>
</dbReference>
<dbReference type="CDD" id="cd03263">
    <property type="entry name" value="ABC_subfamily_A"/>
    <property type="match status" value="2"/>
</dbReference>
<comment type="subcellular location">
    <subcellularLocation>
        <location evidence="1">Membrane</location>
        <topology evidence="1">Multi-pass membrane protein</topology>
    </subcellularLocation>
</comment>
<keyword evidence="6" id="KW-0547">Nucleotide-binding</keyword>
<keyword evidence="7" id="KW-0067">ATP-binding</keyword>
<keyword evidence="3" id="KW-0813">Transport</keyword>
<dbReference type="Pfam" id="PF00005">
    <property type="entry name" value="ABC_tran"/>
    <property type="match status" value="2"/>
</dbReference>
<evidence type="ECO:0000256" key="10">
    <source>
        <dbReference type="SAM" id="Coils"/>
    </source>
</evidence>
<sequence length="1775" mass="200721">MTLAGHLRALLFKNWLLWKRELCGSICEILFPVILIFFMVILRLSSPVEHISAKSYLNHLQIVGPKNSTGEGLYNLANKQTHPFEWCQLLIPYGWTWAIAQETNDTNSQLLTAYLKTQIAQYLDNGNGTYKEPLIFKSMGKLDDYVTDEDYDDKGHTKICFAIGVKMTYPNATFSIRYNYTDTDPTDQTVYGSWYDIFQTSIFPPVNTYQKSVMTVYQKDFIESGFLSIQNMIYNFFLTKEQPEGYVQFGFVPFHGMKYIEDNFTNAFAGTLGLLMFITSLVPISRLINRMATEKETKVKEAMKMMGLRDTAYFLSWIIMYILIFLVISGLSTLIGWALFMASDKFLVFLLFFFYGISCIAFAFLIVSFFSRAKTAILVGILIYFMTFFTIFAVTSTTSQGTKTALSIFNTVAMVNGFYTLLNLQANEIGSDFSNWGDNFQNYTVMTSFIMLLVDSAIYFTLALYFDKVIPSQYGVSLKWYFPFTKSFWLGKQGTDSGLSEEALASMKEEEEQRRRELERNDKIEKEEPLLLKQIETGQAMVVRGLRKHFGNKIAVDGLDLEMFRGQIFALLGHNGAGKTTTLSMLTGLLKPTAGSMTVDGYDFNSEMSAIRKNLGVCPQHDILFKNLTVYEHLYLFSRFKGMTNKQEIKEAIDEKLKEVDLEDKKDTKAGNLSGGQKRKLSLAIALIGGSKIVMLDEPTSGMDLSARRRVWDMLRNDKNGRIIILTTHYMEEADILADRIAIMAEGKVHCLGSPLFLKKRFGVGYNLTIVRRIEASDKDCSDRITDIIKKYIPDVEVLSEVSSETVYQLPLSASSIFNELFKEIDKRTSELKIENYGISVTTLEEVFLRVARGDDESVLEKRNSKKFDEFNEERKEDIALKTWEGSEFELESQEAKNFNISQDRVKHFLFFSHYLALLQKRILYSWRDLKGFILEIFLPILLIMGGLILLTKVSLWESQKSLSLSVSKYDTPQNMLWGDSVSDPVTSATAKDIILHSMASQHSTSTLTNTESADTPTIQDFDKFVYTQRHHKPYRMGSFYFYEANNATKQFSVAIFHNTTAMQSSPTFANVIGEAIVQTAIGEPVSIKMRNWPLPLTHRQAGLSRNAATFYVSMIFGIGMAFIPTGLVTFIVKEKENNVKHQHLVSGVSISAYWLSSYTWDLLKYMGPCILSVLMIEAFGLKSLTENNELYQATWVIFLLFGLAICPHTYACSFLFKSYSLAQFYVFIFSLISGGVSAIMIWILRINNKGTLSVANVLQWPLRGISPIFCFSFGIMNISNRDAYASLNSEKVQAPLAWDVAGADAFFLMLHAGGGILALVLIEWLGHTQYIRNMGSVRDPGENEYKPDDDVERMKEVCTNTSPKDVAVKVSGIRKIYGSRWSKSEVKTAIQEISFIVPFQEAFALLGVNGAGKTSTFRILTGEYGPTQGHAYINGINVVTNLSEARYNIGYCPQFDALTELLTPTEHLRLYAKIKGIPKKLIPKFVAQQLSDMGLEKYAKVRSGNLSGGNKRKLSVAIACIGNPPVVFLDEPSAGMDPEARKNMWKVINNIKSQKVSIILTTHSMDEAEALCNSMAIMVAGRLRCYGTATHIKNKFGSGYEFFLKVKYPSEDEITRMIHKVYKAAPGENVFEENLLSALTALKSQQLIDEICKGGSGSHIREELNEKKFIDVKTLVEWVIIENYGSAIYKWLKHHFSDLSLIEHYGTSFKFRVEKGNNISIGDIFGLIESHKDKLNISEYSLSQTTLEQIFNMFATEGDTVVSNARLSRKIEPE</sequence>
<dbReference type="Pfam" id="PF23321">
    <property type="entry name" value="R1_ABCA1"/>
    <property type="match status" value="1"/>
</dbReference>
<dbReference type="PANTHER" id="PTHR19229:SF36">
    <property type="entry name" value="ATP-BINDING CASSETTE SUB-FAMILY A MEMBER 2"/>
    <property type="match status" value="1"/>
</dbReference>
<feature type="transmembrane region" description="Helical" evidence="11">
    <location>
        <begin position="443"/>
        <end position="466"/>
    </location>
</feature>
<proteinExistence type="inferred from homology"/>
<evidence type="ECO:0000256" key="11">
    <source>
        <dbReference type="SAM" id="Phobius"/>
    </source>
</evidence>
<dbReference type="PANTHER" id="PTHR19229">
    <property type="entry name" value="ATP-BINDING CASSETTE TRANSPORTER SUBFAMILY A ABCA"/>
    <property type="match status" value="1"/>
</dbReference>
<dbReference type="SUPFAM" id="SSF52540">
    <property type="entry name" value="P-loop containing nucleoside triphosphate hydrolases"/>
    <property type="match status" value="2"/>
</dbReference>
<dbReference type="Proteomes" id="UP001162131">
    <property type="component" value="Unassembled WGS sequence"/>
</dbReference>
<name>A0AAU9K8K1_9CILI</name>
<feature type="transmembrane region" description="Helical" evidence="11">
    <location>
        <begin position="1194"/>
        <end position="1217"/>
    </location>
</feature>
<dbReference type="FunFam" id="3.40.50.300:FF:000298">
    <property type="entry name" value="ATP-binding cassette sub-family A member 12"/>
    <property type="match status" value="1"/>
</dbReference>
<feature type="transmembrane region" description="Helical" evidence="11">
    <location>
        <begin position="267"/>
        <end position="288"/>
    </location>
</feature>
<feature type="domain" description="ABC transporter" evidence="12">
    <location>
        <begin position="541"/>
        <end position="771"/>
    </location>
</feature>
<feature type="transmembrane region" description="Helical" evidence="11">
    <location>
        <begin position="313"/>
        <end position="340"/>
    </location>
</feature>
<evidence type="ECO:0000256" key="8">
    <source>
        <dbReference type="ARBA" id="ARBA00022989"/>
    </source>
</evidence>
<accession>A0AAU9K8K1</accession>
<gene>
    <name evidence="13" type="ORF">BSTOLATCC_MIC54033</name>
</gene>
<dbReference type="GO" id="GO:0005524">
    <property type="term" value="F:ATP binding"/>
    <property type="evidence" value="ECO:0007669"/>
    <property type="project" value="UniProtKB-KW"/>
</dbReference>
<organism evidence="13 14">
    <name type="scientific">Blepharisma stoltei</name>
    <dbReference type="NCBI Taxonomy" id="1481888"/>
    <lineage>
        <taxon>Eukaryota</taxon>
        <taxon>Sar</taxon>
        <taxon>Alveolata</taxon>
        <taxon>Ciliophora</taxon>
        <taxon>Postciliodesmatophora</taxon>
        <taxon>Heterotrichea</taxon>
        <taxon>Heterotrichida</taxon>
        <taxon>Blepharismidae</taxon>
        <taxon>Blepharisma</taxon>
    </lineage>
</organism>
<dbReference type="InterPro" id="IPR017871">
    <property type="entry name" value="ABC_transporter-like_CS"/>
</dbReference>
<dbReference type="PROSITE" id="PS50893">
    <property type="entry name" value="ABC_TRANSPORTER_2"/>
    <property type="match status" value="2"/>
</dbReference>
<keyword evidence="14" id="KW-1185">Reference proteome</keyword>
<feature type="domain" description="ABC transporter" evidence="12">
    <location>
        <begin position="1369"/>
        <end position="1606"/>
    </location>
</feature>
<protein>
    <recommendedName>
        <fullName evidence="12">ABC transporter domain-containing protein</fullName>
    </recommendedName>
</protein>
<feature type="transmembrane region" description="Helical" evidence="11">
    <location>
        <begin position="21"/>
        <end position="42"/>
    </location>
</feature>
<feature type="transmembrane region" description="Helical" evidence="11">
    <location>
        <begin position="1306"/>
        <end position="1327"/>
    </location>
</feature>
<evidence type="ECO:0000256" key="4">
    <source>
        <dbReference type="ARBA" id="ARBA00022692"/>
    </source>
</evidence>
<evidence type="ECO:0000256" key="3">
    <source>
        <dbReference type="ARBA" id="ARBA00022448"/>
    </source>
</evidence>
<dbReference type="InterPro" id="IPR003439">
    <property type="entry name" value="ABC_transporter-like_ATP-bd"/>
</dbReference>
<dbReference type="Gene3D" id="3.40.50.300">
    <property type="entry name" value="P-loop containing nucleotide triphosphate hydrolases"/>
    <property type="match status" value="2"/>
</dbReference>
<dbReference type="GO" id="GO:0140359">
    <property type="term" value="F:ABC-type transporter activity"/>
    <property type="evidence" value="ECO:0007669"/>
    <property type="project" value="InterPro"/>
</dbReference>
<feature type="transmembrane region" description="Helical" evidence="11">
    <location>
        <begin position="1258"/>
        <end position="1279"/>
    </location>
</feature>
<feature type="transmembrane region" description="Helical" evidence="11">
    <location>
        <begin position="404"/>
        <end position="422"/>
    </location>
</feature>
<dbReference type="GO" id="GO:0005319">
    <property type="term" value="F:lipid transporter activity"/>
    <property type="evidence" value="ECO:0007669"/>
    <property type="project" value="TreeGrafter"/>
</dbReference>
<comment type="caution">
    <text evidence="13">The sequence shown here is derived from an EMBL/GenBank/DDBJ whole genome shotgun (WGS) entry which is preliminary data.</text>
</comment>
<keyword evidence="10" id="KW-0175">Coiled coil</keyword>
<dbReference type="EMBL" id="CAJZBQ010000053">
    <property type="protein sequence ID" value="CAG9331979.1"/>
    <property type="molecule type" value="Genomic_DNA"/>
</dbReference>
<evidence type="ECO:0000256" key="2">
    <source>
        <dbReference type="ARBA" id="ARBA00008869"/>
    </source>
</evidence>
<keyword evidence="9 11" id="KW-0472">Membrane</keyword>
<dbReference type="FunFam" id="3.40.50.300:FF:000335">
    <property type="entry name" value="ATP binding cassette subfamily A member 5"/>
    <property type="match status" value="1"/>
</dbReference>
<evidence type="ECO:0000256" key="7">
    <source>
        <dbReference type="ARBA" id="ARBA00022840"/>
    </source>
</evidence>
<feature type="transmembrane region" description="Helical" evidence="11">
    <location>
        <begin position="932"/>
        <end position="951"/>
    </location>
</feature>
<evidence type="ECO:0000256" key="5">
    <source>
        <dbReference type="ARBA" id="ARBA00022737"/>
    </source>
</evidence>
<keyword evidence="8 11" id="KW-1133">Transmembrane helix</keyword>
<evidence type="ECO:0000313" key="13">
    <source>
        <dbReference type="EMBL" id="CAG9331979.1"/>
    </source>
</evidence>
<feature type="transmembrane region" description="Helical" evidence="11">
    <location>
        <begin position="377"/>
        <end position="398"/>
    </location>
</feature>
<dbReference type="InterPro" id="IPR003593">
    <property type="entry name" value="AAA+_ATPase"/>
</dbReference>
<dbReference type="Pfam" id="PF12698">
    <property type="entry name" value="ABC2_membrane_3"/>
    <property type="match status" value="2"/>
</dbReference>
<dbReference type="InterPro" id="IPR027417">
    <property type="entry name" value="P-loop_NTPase"/>
</dbReference>